<name>A0AAJ1IAU4_9SPIO</name>
<evidence type="ECO:0000256" key="5">
    <source>
        <dbReference type="PIRNR" id="PIRNR038471"/>
    </source>
</evidence>
<gene>
    <name evidence="8" type="primary">mreC</name>
    <name evidence="8" type="ORF">PQJ61_03760</name>
</gene>
<evidence type="ECO:0000313" key="9">
    <source>
        <dbReference type="Proteomes" id="UP001221217"/>
    </source>
</evidence>
<evidence type="ECO:0000256" key="3">
    <source>
        <dbReference type="ARBA" id="ARBA00022960"/>
    </source>
</evidence>
<dbReference type="Proteomes" id="UP001221217">
    <property type="component" value="Unassembled WGS sequence"/>
</dbReference>
<evidence type="ECO:0000256" key="4">
    <source>
        <dbReference type="ARBA" id="ARBA00032089"/>
    </source>
</evidence>
<dbReference type="NCBIfam" id="TIGR00219">
    <property type="entry name" value="mreC"/>
    <property type="match status" value="1"/>
</dbReference>
<dbReference type="PANTHER" id="PTHR34138:SF1">
    <property type="entry name" value="CELL SHAPE-DETERMINING PROTEIN MREC"/>
    <property type="match status" value="1"/>
</dbReference>
<comment type="similarity">
    <text evidence="1 5">Belongs to the MreC family.</text>
</comment>
<comment type="function">
    <text evidence="5">Involved in formation and maintenance of cell shape.</text>
</comment>
<dbReference type="EMBL" id="JAQQAL010000010">
    <property type="protein sequence ID" value="MDC7225862.1"/>
    <property type="molecule type" value="Genomic_DNA"/>
</dbReference>
<comment type="caution">
    <text evidence="8">The sequence shown here is derived from an EMBL/GenBank/DDBJ whole genome shotgun (WGS) entry which is preliminary data.</text>
</comment>
<dbReference type="InterPro" id="IPR042177">
    <property type="entry name" value="Cell/Rod_1"/>
</dbReference>
<proteinExistence type="inferred from homology"/>
<evidence type="ECO:0000259" key="7">
    <source>
        <dbReference type="Pfam" id="PF04085"/>
    </source>
</evidence>
<feature type="domain" description="Rod shape-determining protein MreC beta-barrel core" evidence="7">
    <location>
        <begin position="124"/>
        <end position="278"/>
    </location>
</feature>
<protein>
    <recommendedName>
        <fullName evidence="2 5">Cell shape-determining protein MreC</fullName>
    </recommendedName>
    <alternativeName>
        <fullName evidence="4 5">Cell shape protein MreC</fullName>
    </alternativeName>
</protein>
<dbReference type="AlphaFoldDB" id="A0AAJ1IAU4"/>
<dbReference type="InterPro" id="IPR007221">
    <property type="entry name" value="MreC"/>
</dbReference>
<keyword evidence="3 5" id="KW-0133">Cell shape</keyword>
<dbReference type="InterPro" id="IPR055342">
    <property type="entry name" value="MreC_beta-barrel_core"/>
</dbReference>
<evidence type="ECO:0000313" key="8">
    <source>
        <dbReference type="EMBL" id="MDC7225862.1"/>
    </source>
</evidence>
<dbReference type="PIRSF" id="PIRSF038471">
    <property type="entry name" value="MreC"/>
    <property type="match status" value="1"/>
</dbReference>
<dbReference type="Gene3D" id="2.40.10.350">
    <property type="entry name" value="Rod shape-determining protein MreC, domain 2"/>
    <property type="match status" value="1"/>
</dbReference>
<evidence type="ECO:0000256" key="1">
    <source>
        <dbReference type="ARBA" id="ARBA00009369"/>
    </source>
</evidence>
<reference evidence="8 9" key="1">
    <citation type="submission" date="2022-12" db="EMBL/GenBank/DDBJ databases">
        <title>Metagenome assembled genome from gulf of manar.</title>
        <authorList>
            <person name="Kohli P."/>
            <person name="Pk S."/>
            <person name="Venkata Ramana C."/>
            <person name="Sasikala C."/>
        </authorList>
    </citation>
    <scope>NUCLEOTIDE SEQUENCE [LARGE SCALE GENOMIC DNA]</scope>
    <source>
        <strain evidence="8">JB008</strain>
    </source>
</reference>
<organism evidence="8 9">
    <name type="scientific">Candidatus Thalassospirochaeta sargassi</name>
    <dbReference type="NCBI Taxonomy" id="3119039"/>
    <lineage>
        <taxon>Bacteria</taxon>
        <taxon>Pseudomonadati</taxon>
        <taxon>Spirochaetota</taxon>
        <taxon>Spirochaetia</taxon>
        <taxon>Spirochaetales</taxon>
        <taxon>Spirochaetaceae</taxon>
        <taxon>Candidatus Thalassospirochaeta</taxon>
    </lineage>
</organism>
<dbReference type="GO" id="GO:0008360">
    <property type="term" value="P:regulation of cell shape"/>
    <property type="evidence" value="ECO:0007669"/>
    <property type="project" value="UniProtKB-KW"/>
</dbReference>
<dbReference type="GO" id="GO:0005886">
    <property type="term" value="C:plasma membrane"/>
    <property type="evidence" value="ECO:0007669"/>
    <property type="project" value="TreeGrafter"/>
</dbReference>
<evidence type="ECO:0000256" key="6">
    <source>
        <dbReference type="SAM" id="Coils"/>
    </source>
</evidence>
<keyword evidence="6" id="KW-0175">Coiled coil</keyword>
<accession>A0AAJ1IAU4</accession>
<dbReference type="PANTHER" id="PTHR34138">
    <property type="entry name" value="CELL SHAPE-DETERMINING PROTEIN MREC"/>
    <property type="match status" value="1"/>
</dbReference>
<feature type="coiled-coil region" evidence="6">
    <location>
        <begin position="64"/>
        <end position="115"/>
    </location>
</feature>
<sequence>MFDFFSFLRKHGEITLLILLILISSISIGINTDGGLMTPKEAGFTVISTLQRGVNGIGSFFSNTVNSINELSELRDAYRQLQEKVSEYQEIERNIEELTNENKALREQLGFSRTSPYRNIPAEVIGKDPGNTFNSIVINKGKNEGIERGMPVVALQDGYHGLVGKIAEVGMFTSIVLPIYDESAYVSARLQESRYEGLITGSGYSDSILTMDYIKKIAREYIKYGDFVITSGMNSIFPKGIYVGRVTAIEGKEWDTSLQLEIEPIVEFTTLEYVFVLQRSGE</sequence>
<dbReference type="Gene3D" id="2.40.10.340">
    <property type="entry name" value="Rod shape-determining protein MreC, domain 1"/>
    <property type="match status" value="1"/>
</dbReference>
<evidence type="ECO:0000256" key="2">
    <source>
        <dbReference type="ARBA" id="ARBA00013855"/>
    </source>
</evidence>
<dbReference type="Pfam" id="PF04085">
    <property type="entry name" value="MreC"/>
    <property type="match status" value="1"/>
</dbReference>
<dbReference type="InterPro" id="IPR042175">
    <property type="entry name" value="Cell/Rod_MreC_2"/>
</dbReference>